<dbReference type="AlphaFoldDB" id="A0A1S2QQ23"/>
<evidence type="ECO:0000313" key="2">
    <source>
        <dbReference type="Proteomes" id="UP000179642"/>
    </source>
</evidence>
<dbReference type="RefSeq" id="WP_071378901.1">
    <property type="nucleotide sequence ID" value="NZ_MLYO01000009.1"/>
</dbReference>
<dbReference type="EMBL" id="MLYO01000009">
    <property type="protein sequence ID" value="OIK07727.1"/>
    <property type="molecule type" value="Genomic_DNA"/>
</dbReference>
<proteinExistence type="predicted"/>
<organism evidence="1 2">
    <name type="scientific">Streptomyces monashensis</name>
    <dbReference type="NCBI Taxonomy" id="1678012"/>
    <lineage>
        <taxon>Bacteria</taxon>
        <taxon>Bacillati</taxon>
        <taxon>Actinomycetota</taxon>
        <taxon>Actinomycetes</taxon>
        <taxon>Kitasatosporales</taxon>
        <taxon>Streptomycetaceae</taxon>
        <taxon>Streptomyces</taxon>
    </lineage>
</organism>
<keyword evidence="2" id="KW-1185">Reference proteome</keyword>
<dbReference type="OrthoDB" id="5525967at2"/>
<dbReference type="Proteomes" id="UP000179642">
    <property type="component" value="Unassembled WGS sequence"/>
</dbReference>
<gene>
    <name evidence="1" type="ORF">BIV23_01725</name>
</gene>
<sequence length="147" mass="15084">MITVQFTVRPGQGDAGGFDLGDMTVTGDLGTAESAGHVPDQGMMIYLSVVQLLDNVRDFVRGNAHVLSFTGADTSFGRVVRRTKDGLSVAGKGGVVARTTAAELASVVLRAAEDLGLGRALPAEDPVASDVAAALAAFHPFLSGREG</sequence>
<accession>A0A1S2QQ23</accession>
<comment type="caution">
    <text evidence="1">The sequence shown here is derived from an EMBL/GenBank/DDBJ whole genome shotgun (WGS) entry which is preliminary data.</text>
</comment>
<protein>
    <submittedName>
        <fullName evidence="1">Uncharacterized protein</fullName>
    </submittedName>
</protein>
<name>A0A1S2QQ23_9ACTN</name>
<evidence type="ECO:0000313" key="1">
    <source>
        <dbReference type="EMBL" id="OIK07727.1"/>
    </source>
</evidence>
<reference evidence="1 2" key="1">
    <citation type="submission" date="2016-10" db="EMBL/GenBank/DDBJ databases">
        <title>Genome sequence of Streptomyces sp. MUSC 1.</title>
        <authorList>
            <person name="Lee L.-H."/>
            <person name="Ser H.-L."/>
            <person name="Law J.W.-F."/>
        </authorList>
    </citation>
    <scope>NUCLEOTIDE SEQUENCE [LARGE SCALE GENOMIC DNA]</scope>
    <source>
        <strain evidence="1 2">MUSC 1</strain>
    </source>
</reference>